<name>A0A178XZ57_9HYPH</name>
<evidence type="ECO:0000256" key="1">
    <source>
        <dbReference type="SAM" id="MobiDB-lite"/>
    </source>
</evidence>
<protein>
    <submittedName>
        <fullName evidence="2">Uncharacterized protein</fullName>
    </submittedName>
</protein>
<sequence length="72" mass="7782">MSRAAFRQADMERIFRAARREGFAVQIDIRSLVVTAIPSAVPAEAVDTAPKQGGILPSGNLAPDGKENWDED</sequence>
<organism evidence="2 3">
    <name type="scientific">Sinorhizobium glycinis</name>
    <dbReference type="NCBI Taxonomy" id="1472378"/>
    <lineage>
        <taxon>Bacteria</taxon>
        <taxon>Pseudomonadati</taxon>
        <taxon>Pseudomonadota</taxon>
        <taxon>Alphaproteobacteria</taxon>
        <taxon>Hyphomicrobiales</taxon>
        <taxon>Rhizobiaceae</taxon>
        <taxon>Sinorhizobium/Ensifer group</taxon>
        <taxon>Sinorhizobium</taxon>
    </lineage>
</organism>
<dbReference type="Proteomes" id="UP000094025">
    <property type="component" value="Unassembled WGS sequence"/>
</dbReference>
<gene>
    <name evidence="2" type="ORF">AU381_00260</name>
</gene>
<accession>A0A178XZ57</accession>
<comment type="caution">
    <text evidence="2">The sequence shown here is derived from an EMBL/GenBank/DDBJ whole genome shotgun (WGS) entry which is preliminary data.</text>
</comment>
<evidence type="ECO:0000313" key="2">
    <source>
        <dbReference type="EMBL" id="OAP40394.1"/>
    </source>
</evidence>
<proteinExistence type="predicted"/>
<keyword evidence="3" id="KW-1185">Reference proteome</keyword>
<evidence type="ECO:0000313" key="3">
    <source>
        <dbReference type="Proteomes" id="UP000094025"/>
    </source>
</evidence>
<reference evidence="2 3" key="1">
    <citation type="journal article" date="2016" name="Int. J. Syst. Evol. Microbiol.">
        <title>Ensifer glycinis sp. nov., an novel rhizobial species associated with Glycine spp.</title>
        <authorList>
            <person name="Yan H."/>
            <person name="Yan J."/>
            <person name="Sui X.H."/>
            <person name="Wang E.T."/>
            <person name="Chen W.X."/>
            <person name="Zhang X.X."/>
            <person name="Chen W.F."/>
        </authorList>
    </citation>
    <scope>NUCLEOTIDE SEQUENCE [LARGE SCALE GENOMIC DNA]</scope>
    <source>
        <strain evidence="2 3">CCBAU 23380</strain>
    </source>
</reference>
<dbReference type="STRING" id="1472378.AU381_00260"/>
<dbReference type="EMBL" id="LPUX01000053">
    <property type="protein sequence ID" value="OAP40394.1"/>
    <property type="molecule type" value="Genomic_DNA"/>
</dbReference>
<feature type="region of interest" description="Disordered" evidence="1">
    <location>
        <begin position="46"/>
        <end position="72"/>
    </location>
</feature>
<dbReference type="AlphaFoldDB" id="A0A178XZ57"/>